<evidence type="ECO:0000313" key="3">
    <source>
        <dbReference type="EMBL" id="KAK1735793.1"/>
    </source>
</evidence>
<keyword evidence="2" id="KW-0812">Transmembrane</keyword>
<evidence type="ECO:0000256" key="1">
    <source>
        <dbReference type="SAM" id="MobiDB-lite"/>
    </source>
</evidence>
<name>A0AAD9D7N8_9STRA</name>
<evidence type="ECO:0000256" key="2">
    <source>
        <dbReference type="SAM" id="Phobius"/>
    </source>
</evidence>
<dbReference type="EMBL" id="JATAAI010000032">
    <property type="protein sequence ID" value="KAK1735793.1"/>
    <property type="molecule type" value="Genomic_DNA"/>
</dbReference>
<gene>
    <name evidence="3" type="ORF">QTG54_013499</name>
</gene>
<evidence type="ECO:0000313" key="4">
    <source>
        <dbReference type="Proteomes" id="UP001224775"/>
    </source>
</evidence>
<sequence>MQINHRLNRPRQAQHKTSTMKVSILTIASSAAAIGTLLISTLSTPLKRAPPPVSSLSSAASLDPKTVQLRSAEEGAPGPAAAATFPFRYVTEKRRNCVQAQHIINTSQFIQDLYLKHNIRFFPRNGFLLGIVRHGGFLPNEKVDADMAVVYEDLLRLDGQGGLKINGESTKGNVGDFDIKLNPTQNSWVNWKGIVPGTQERYPFHRVVISRRSFAMTAYADAVYPYHDTAGYFYPRANMAGVNHATQTKDSLRYNEQGGDYRLVDTDERISPSNFKVGDETQVGSFLDTNLHCFMEVPFYFTTIYIPCDSDKILTSQYGENWRQVENRGRGGNSKTETKVLTEEKSQEILASGPRPVCA</sequence>
<keyword evidence="2" id="KW-1133">Transmembrane helix</keyword>
<keyword evidence="4" id="KW-1185">Reference proteome</keyword>
<accession>A0AAD9D7N8</accession>
<feature type="region of interest" description="Disordered" evidence="1">
    <location>
        <begin position="325"/>
        <end position="359"/>
    </location>
</feature>
<dbReference type="Proteomes" id="UP001224775">
    <property type="component" value="Unassembled WGS sequence"/>
</dbReference>
<dbReference type="AlphaFoldDB" id="A0AAD9D7N8"/>
<feature type="compositionally biased region" description="Basic and acidic residues" evidence="1">
    <location>
        <begin position="336"/>
        <end position="347"/>
    </location>
</feature>
<organism evidence="3 4">
    <name type="scientific">Skeletonema marinoi</name>
    <dbReference type="NCBI Taxonomy" id="267567"/>
    <lineage>
        <taxon>Eukaryota</taxon>
        <taxon>Sar</taxon>
        <taxon>Stramenopiles</taxon>
        <taxon>Ochrophyta</taxon>
        <taxon>Bacillariophyta</taxon>
        <taxon>Coscinodiscophyceae</taxon>
        <taxon>Thalassiosirophycidae</taxon>
        <taxon>Thalassiosirales</taxon>
        <taxon>Skeletonemataceae</taxon>
        <taxon>Skeletonema</taxon>
        <taxon>Skeletonema marinoi-dohrnii complex</taxon>
    </lineage>
</organism>
<feature type="transmembrane region" description="Helical" evidence="2">
    <location>
        <begin position="21"/>
        <end position="42"/>
    </location>
</feature>
<reference evidence="3" key="1">
    <citation type="submission" date="2023-06" db="EMBL/GenBank/DDBJ databases">
        <title>Survivors Of The Sea: Transcriptome response of Skeletonema marinoi to long-term dormancy.</title>
        <authorList>
            <person name="Pinder M.I.M."/>
            <person name="Kourtchenko O."/>
            <person name="Robertson E.K."/>
            <person name="Larsson T."/>
            <person name="Maumus F."/>
            <person name="Osuna-Cruz C.M."/>
            <person name="Vancaester E."/>
            <person name="Stenow R."/>
            <person name="Vandepoele K."/>
            <person name="Ploug H."/>
            <person name="Bruchert V."/>
            <person name="Godhe A."/>
            <person name="Topel M."/>
        </authorList>
    </citation>
    <scope>NUCLEOTIDE SEQUENCE</scope>
    <source>
        <strain evidence="3">R05AC</strain>
    </source>
</reference>
<proteinExistence type="predicted"/>
<protein>
    <submittedName>
        <fullName evidence="3">Uncharacterized protein</fullName>
    </submittedName>
</protein>
<comment type="caution">
    <text evidence="3">The sequence shown here is derived from an EMBL/GenBank/DDBJ whole genome shotgun (WGS) entry which is preliminary data.</text>
</comment>
<keyword evidence="2" id="KW-0472">Membrane</keyword>